<sequence>MGSLVVRASDSRPEGLGSMPDATKHPPSTHGSTCRNCGGEDRGRVAIYRPFGEFRRAKSYCHLYGAQGQRQAYLLPMPR</sequence>
<reference evidence="2" key="1">
    <citation type="submission" date="2020-08" db="EMBL/GenBank/DDBJ databases">
        <title>Multicomponent nature underlies the extraordinary mechanical properties of spider dragline silk.</title>
        <authorList>
            <person name="Kono N."/>
            <person name="Nakamura H."/>
            <person name="Mori M."/>
            <person name="Yoshida Y."/>
            <person name="Ohtoshi R."/>
            <person name="Malay A.D."/>
            <person name="Moran D.A.P."/>
            <person name="Tomita M."/>
            <person name="Numata K."/>
            <person name="Arakawa K."/>
        </authorList>
    </citation>
    <scope>NUCLEOTIDE SEQUENCE</scope>
</reference>
<proteinExistence type="predicted"/>
<gene>
    <name evidence="2" type="ORF">TNCV_4293931</name>
</gene>
<comment type="caution">
    <text evidence="2">The sequence shown here is derived from an EMBL/GenBank/DDBJ whole genome shotgun (WGS) entry which is preliminary data.</text>
</comment>
<keyword evidence="3" id="KW-1185">Reference proteome</keyword>
<evidence type="ECO:0000256" key="1">
    <source>
        <dbReference type="SAM" id="MobiDB-lite"/>
    </source>
</evidence>
<evidence type="ECO:0000313" key="3">
    <source>
        <dbReference type="Proteomes" id="UP000887159"/>
    </source>
</evidence>
<feature type="region of interest" description="Disordered" evidence="1">
    <location>
        <begin position="1"/>
        <end position="36"/>
    </location>
</feature>
<protein>
    <submittedName>
        <fullName evidence="2">Uncharacterized protein</fullName>
    </submittedName>
</protein>
<name>A0A8X6V071_TRICX</name>
<evidence type="ECO:0000313" key="2">
    <source>
        <dbReference type="EMBL" id="GFX94348.1"/>
    </source>
</evidence>
<dbReference type="EMBL" id="BMAU01021177">
    <property type="protein sequence ID" value="GFX94348.1"/>
    <property type="molecule type" value="Genomic_DNA"/>
</dbReference>
<organism evidence="2 3">
    <name type="scientific">Trichonephila clavipes</name>
    <name type="common">Golden silk orbweaver</name>
    <name type="synonym">Nephila clavipes</name>
    <dbReference type="NCBI Taxonomy" id="2585209"/>
    <lineage>
        <taxon>Eukaryota</taxon>
        <taxon>Metazoa</taxon>
        <taxon>Ecdysozoa</taxon>
        <taxon>Arthropoda</taxon>
        <taxon>Chelicerata</taxon>
        <taxon>Arachnida</taxon>
        <taxon>Araneae</taxon>
        <taxon>Araneomorphae</taxon>
        <taxon>Entelegynae</taxon>
        <taxon>Araneoidea</taxon>
        <taxon>Nephilidae</taxon>
        <taxon>Trichonephila</taxon>
    </lineage>
</organism>
<dbReference type="AlphaFoldDB" id="A0A8X6V071"/>
<accession>A0A8X6V071</accession>
<dbReference type="Proteomes" id="UP000887159">
    <property type="component" value="Unassembled WGS sequence"/>
</dbReference>